<comment type="caution">
    <text evidence="1">The sequence shown here is derived from an EMBL/GenBank/DDBJ whole genome shotgun (WGS) entry which is preliminary data.</text>
</comment>
<keyword evidence="2" id="KW-1185">Reference proteome</keyword>
<accession>A0AA88E729</accession>
<dbReference type="EMBL" id="BTGU01000609">
    <property type="protein sequence ID" value="GMN68413.1"/>
    <property type="molecule type" value="Genomic_DNA"/>
</dbReference>
<protein>
    <submittedName>
        <fullName evidence="1">Uncharacterized protein</fullName>
    </submittedName>
</protein>
<dbReference type="AlphaFoldDB" id="A0AA88E729"/>
<evidence type="ECO:0000313" key="2">
    <source>
        <dbReference type="Proteomes" id="UP001187192"/>
    </source>
</evidence>
<sequence>MLASISRNRLMLQTASISLSLSLDIAFRLFESFVLSLFDSSLTSSRLDWIELDLLRIRRNQVKSYRNLMFPMNVIVGGDGCRRLGRSCSRWVGGKLLHRKGRLPRGWGKVVVGGWRPNCRRGCCQGAGNRCNTNVERVECTSCCLKMGRAEEENAGVCSGGLPRTINVATLEAQEGLHVAKAFGAFHGLGDRLGNIWNAKKTTMANILN</sequence>
<proteinExistence type="predicted"/>
<reference evidence="1" key="1">
    <citation type="submission" date="2023-07" db="EMBL/GenBank/DDBJ databases">
        <title>draft genome sequence of fig (Ficus carica).</title>
        <authorList>
            <person name="Takahashi T."/>
            <person name="Nishimura K."/>
        </authorList>
    </citation>
    <scope>NUCLEOTIDE SEQUENCE</scope>
</reference>
<gene>
    <name evidence="1" type="ORF">TIFTF001_037470</name>
</gene>
<evidence type="ECO:0000313" key="1">
    <source>
        <dbReference type="EMBL" id="GMN68413.1"/>
    </source>
</evidence>
<name>A0AA88E729_FICCA</name>
<dbReference type="Proteomes" id="UP001187192">
    <property type="component" value="Unassembled WGS sequence"/>
</dbReference>
<organism evidence="1 2">
    <name type="scientific">Ficus carica</name>
    <name type="common">Common fig</name>
    <dbReference type="NCBI Taxonomy" id="3494"/>
    <lineage>
        <taxon>Eukaryota</taxon>
        <taxon>Viridiplantae</taxon>
        <taxon>Streptophyta</taxon>
        <taxon>Embryophyta</taxon>
        <taxon>Tracheophyta</taxon>
        <taxon>Spermatophyta</taxon>
        <taxon>Magnoliopsida</taxon>
        <taxon>eudicotyledons</taxon>
        <taxon>Gunneridae</taxon>
        <taxon>Pentapetalae</taxon>
        <taxon>rosids</taxon>
        <taxon>fabids</taxon>
        <taxon>Rosales</taxon>
        <taxon>Moraceae</taxon>
        <taxon>Ficeae</taxon>
        <taxon>Ficus</taxon>
    </lineage>
</organism>